<gene>
    <name evidence="2" type="ORF">L9F63_025934</name>
</gene>
<accession>A0AAD8E1Z2</accession>
<dbReference type="AlphaFoldDB" id="A0AAD8E1Z2"/>
<evidence type="ECO:0008006" key="4">
    <source>
        <dbReference type="Google" id="ProtNLM"/>
    </source>
</evidence>
<organism evidence="2 3">
    <name type="scientific">Diploptera punctata</name>
    <name type="common">Pacific beetle cockroach</name>
    <dbReference type="NCBI Taxonomy" id="6984"/>
    <lineage>
        <taxon>Eukaryota</taxon>
        <taxon>Metazoa</taxon>
        <taxon>Ecdysozoa</taxon>
        <taxon>Arthropoda</taxon>
        <taxon>Hexapoda</taxon>
        <taxon>Insecta</taxon>
        <taxon>Pterygota</taxon>
        <taxon>Neoptera</taxon>
        <taxon>Polyneoptera</taxon>
        <taxon>Dictyoptera</taxon>
        <taxon>Blattodea</taxon>
        <taxon>Blaberoidea</taxon>
        <taxon>Blaberidae</taxon>
        <taxon>Diplopterinae</taxon>
        <taxon>Diploptera</taxon>
    </lineage>
</organism>
<reference evidence="2" key="1">
    <citation type="journal article" date="2023" name="IScience">
        <title>Live-bearing cockroach genome reveals convergent evolutionary mechanisms linked to viviparity in insects and beyond.</title>
        <authorList>
            <person name="Fouks B."/>
            <person name="Harrison M.C."/>
            <person name="Mikhailova A.A."/>
            <person name="Marchal E."/>
            <person name="English S."/>
            <person name="Carruthers M."/>
            <person name="Jennings E.C."/>
            <person name="Chiamaka E.L."/>
            <person name="Frigard R.A."/>
            <person name="Pippel M."/>
            <person name="Attardo G.M."/>
            <person name="Benoit J.B."/>
            <person name="Bornberg-Bauer E."/>
            <person name="Tobe S.S."/>
        </authorList>
    </citation>
    <scope>NUCLEOTIDE SEQUENCE</scope>
    <source>
        <strain evidence="2">Stay&amp;Tobe</strain>
    </source>
</reference>
<name>A0AAD8E1Z2_DIPPU</name>
<sequence>MLPILVICLVISFVGSCTLPKPINETIDLQNLVGTWYTQYTLPGPPINSFSCWKNVITQEGKSYHIVSSATNSSGSRVSTSGEISLKPGSRNVIKTPDLNEREFEYTSLGLLTNQCDYIWRMSAT</sequence>
<protein>
    <recommendedName>
        <fullName evidence="4">Lipocalin/cytosolic fatty-acid binding domain-containing protein</fullName>
    </recommendedName>
</protein>
<reference evidence="2" key="2">
    <citation type="submission" date="2023-05" db="EMBL/GenBank/DDBJ databases">
        <authorList>
            <person name="Fouks B."/>
        </authorList>
    </citation>
    <scope>NUCLEOTIDE SEQUENCE</scope>
    <source>
        <strain evidence="2">Stay&amp;Tobe</strain>
        <tissue evidence="2">Testes</tissue>
    </source>
</reference>
<dbReference type="Proteomes" id="UP001233999">
    <property type="component" value="Unassembled WGS sequence"/>
</dbReference>
<dbReference type="SUPFAM" id="SSF50814">
    <property type="entry name" value="Lipocalins"/>
    <property type="match status" value="1"/>
</dbReference>
<feature type="signal peptide" evidence="1">
    <location>
        <begin position="1"/>
        <end position="16"/>
    </location>
</feature>
<keyword evidence="3" id="KW-1185">Reference proteome</keyword>
<dbReference type="Gene3D" id="2.40.128.20">
    <property type="match status" value="1"/>
</dbReference>
<evidence type="ECO:0000256" key="1">
    <source>
        <dbReference type="SAM" id="SignalP"/>
    </source>
</evidence>
<feature type="chain" id="PRO_5042238705" description="Lipocalin/cytosolic fatty-acid binding domain-containing protein" evidence="1">
    <location>
        <begin position="17"/>
        <end position="125"/>
    </location>
</feature>
<evidence type="ECO:0000313" key="3">
    <source>
        <dbReference type="Proteomes" id="UP001233999"/>
    </source>
</evidence>
<proteinExistence type="predicted"/>
<keyword evidence="1" id="KW-0732">Signal</keyword>
<evidence type="ECO:0000313" key="2">
    <source>
        <dbReference type="EMBL" id="KAJ9574420.1"/>
    </source>
</evidence>
<comment type="caution">
    <text evidence="2">The sequence shown here is derived from an EMBL/GenBank/DDBJ whole genome shotgun (WGS) entry which is preliminary data.</text>
</comment>
<dbReference type="EMBL" id="JASPKZ010010325">
    <property type="protein sequence ID" value="KAJ9574420.1"/>
    <property type="molecule type" value="Genomic_DNA"/>
</dbReference>
<dbReference type="InterPro" id="IPR012674">
    <property type="entry name" value="Calycin"/>
</dbReference>